<evidence type="ECO:0000256" key="5">
    <source>
        <dbReference type="ARBA" id="ARBA00023034"/>
    </source>
</evidence>
<name>A0ABR2EZF3_9ROSI</name>
<organism evidence="9 10">
    <name type="scientific">Hibiscus sabdariffa</name>
    <name type="common">roselle</name>
    <dbReference type="NCBI Taxonomy" id="183260"/>
    <lineage>
        <taxon>Eukaryota</taxon>
        <taxon>Viridiplantae</taxon>
        <taxon>Streptophyta</taxon>
        <taxon>Embryophyta</taxon>
        <taxon>Tracheophyta</taxon>
        <taxon>Spermatophyta</taxon>
        <taxon>Magnoliopsida</taxon>
        <taxon>eudicotyledons</taxon>
        <taxon>Gunneridae</taxon>
        <taxon>Pentapetalae</taxon>
        <taxon>rosids</taxon>
        <taxon>malvids</taxon>
        <taxon>Malvales</taxon>
        <taxon>Malvaceae</taxon>
        <taxon>Malvoideae</taxon>
        <taxon>Hibiscus</taxon>
    </lineage>
</organism>
<keyword evidence="3" id="KW-1003">Cell membrane</keyword>
<dbReference type="PROSITE" id="PS50191">
    <property type="entry name" value="CRAL_TRIO"/>
    <property type="match status" value="1"/>
</dbReference>
<proteinExistence type="inferred from homology"/>
<evidence type="ECO:0000256" key="1">
    <source>
        <dbReference type="ARBA" id="ARBA00004202"/>
    </source>
</evidence>
<keyword evidence="10" id="KW-1185">Reference proteome</keyword>
<dbReference type="CDD" id="cd00170">
    <property type="entry name" value="SEC14"/>
    <property type="match status" value="1"/>
</dbReference>
<feature type="domain" description="CRAL-TRIO" evidence="8">
    <location>
        <begin position="1"/>
        <end position="49"/>
    </location>
</feature>
<evidence type="ECO:0000256" key="4">
    <source>
        <dbReference type="ARBA" id="ARBA00022927"/>
    </source>
</evidence>
<keyword evidence="7" id="KW-0175">Coiled coil</keyword>
<evidence type="ECO:0000313" key="9">
    <source>
        <dbReference type="EMBL" id="KAK8568089.1"/>
    </source>
</evidence>
<sequence>MFIINAGSGFRFLLGTVKSFLDPKTTAKIHVLGNKYQSKLLEVIDVNCLGFWVVAVIVQTKEAAWFRTRRVQNGEFKHKMRNMSEIKDKACREKHLAEWHADNTPLSLVIESPIKNNCQDSFADDKCIPIADKGIDPPKSVEHQNLAISKVKDDEKGMSTNVFGGIMSFVISIIVMLRLPRNVPRKLSEAALYGGQVCYAEPMSKARRGEQSQPAPMTRYDYIDVKKRLAKLEETVSFLMWKPATMPPEKEEMLNDALSRVGVLEEELSAAKKTVQDALDTQQELQTYIDNKKRKKRKCVSCQSSF</sequence>
<evidence type="ECO:0000313" key="10">
    <source>
        <dbReference type="Proteomes" id="UP001472677"/>
    </source>
</evidence>
<dbReference type="SUPFAM" id="SSF52087">
    <property type="entry name" value="CRAL/TRIO domain"/>
    <property type="match status" value="1"/>
</dbReference>
<dbReference type="InterPro" id="IPR051026">
    <property type="entry name" value="PI/PC_transfer"/>
</dbReference>
<dbReference type="Proteomes" id="UP001472677">
    <property type="component" value="Unassembled WGS sequence"/>
</dbReference>
<comment type="caution">
    <text evidence="9">The sequence shown here is derived from an EMBL/GenBank/DDBJ whole genome shotgun (WGS) entry which is preliminary data.</text>
</comment>
<keyword evidence="5" id="KW-0333">Golgi apparatus</keyword>
<dbReference type="InterPro" id="IPR036865">
    <property type="entry name" value="CRAL-TRIO_dom_sf"/>
</dbReference>
<keyword evidence="4" id="KW-0813">Transport</keyword>
<dbReference type="Gene3D" id="3.40.525.10">
    <property type="entry name" value="CRAL-TRIO lipid binding domain"/>
    <property type="match status" value="1"/>
</dbReference>
<evidence type="ECO:0000256" key="7">
    <source>
        <dbReference type="SAM" id="Coils"/>
    </source>
</evidence>
<accession>A0ABR2EZF3</accession>
<keyword evidence="3" id="KW-0472">Membrane</keyword>
<dbReference type="EMBL" id="JBBPBM010000009">
    <property type="protein sequence ID" value="KAK8568089.1"/>
    <property type="molecule type" value="Genomic_DNA"/>
</dbReference>
<evidence type="ECO:0000256" key="2">
    <source>
        <dbReference type="ARBA" id="ARBA00004395"/>
    </source>
</evidence>
<reference evidence="9 10" key="1">
    <citation type="journal article" date="2024" name="G3 (Bethesda)">
        <title>Genome assembly of Hibiscus sabdariffa L. provides insights into metabolisms of medicinal natural products.</title>
        <authorList>
            <person name="Kim T."/>
        </authorList>
    </citation>
    <scope>NUCLEOTIDE SEQUENCE [LARGE SCALE GENOMIC DNA]</scope>
    <source>
        <strain evidence="9">TK-2024</strain>
        <tissue evidence="9">Old leaves</tissue>
    </source>
</reference>
<evidence type="ECO:0000259" key="8">
    <source>
        <dbReference type="PROSITE" id="PS50191"/>
    </source>
</evidence>
<feature type="coiled-coil region" evidence="7">
    <location>
        <begin position="254"/>
        <end position="281"/>
    </location>
</feature>
<gene>
    <name evidence="9" type="ORF">V6N12_006653</name>
</gene>
<dbReference type="Pfam" id="PF00650">
    <property type="entry name" value="CRAL_TRIO"/>
    <property type="match status" value="1"/>
</dbReference>
<comment type="subcellular location">
    <subcellularLocation>
        <location evidence="1">Cell membrane</location>
        <topology evidence="1">Peripheral membrane protein</topology>
    </subcellularLocation>
    <subcellularLocation>
        <location evidence="2">Golgi apparatus membrane</location>
        <topology evidence="2">Peripheral membrane protein</topology>
    </subcellularLocation>
</comment>
<evidence type="ECO:0000256" key="3">
    <source>
        <dbReference type="ARBA" id="ARBA00022475"/>
    </source>
</evidence>
<dbReference type="PANTHER" id="PTHR45657">
    <property type="entry name" value="CRAL-TRIO DOMAIN-CONTAINING PROTEIN YKL091C-RELATED"/>
    <property type="match status" value="1"/>
</dbReference>
<dbReference type="PANTHER" id="PTHR45657:SF1">
    <property type="entry name" value="CRAL-TRIO DOMAIN-CONTAINING PROTEIN YKL091C-RELATED"/>
    <property type="match status" value="1"/>
</dbReference>
<dbReference type="InterPro" id="IPR001251">
    <property type="entry name" value="CRAL-TRIO_dom"/>
</dbReference>
<evidence type="ECO:0000256" key="6">
    <source>
        <dbReference type="ARBA" id="ARBA00038020"/>
    </source>
</evidence>
<protein>
    <recommendedName>
        <fullName evidence="8">CRAL-TRIO domain-containing protein</fullName>
    </recommendedName>
</protein>
<comment type="similarity">
    <text evidence="6">Belongs to the SFH family.</text>
</comment>
<keyword evidence="4" id="KW-0653">Protein transport</keyword>